<dbReference type="SUPFAM" id="SSF51206">
    <property type="entry name" value="cAMP-binding domain-like"/>
    <property type="match status" value="1"/>
</dbReference>
<dbReference type="Pfam" id="PF02518">
    <property type="entry name" value="HATPase_c"/>
    <property type="match status" value="1"/>
</dbReference>
<accession>A0AA47KIW8</accession>
<evidence type="ECO:0000256" key="2">
    <source>
        <dbReference type="ARBA" id="ARBA00012438"/>
    </source>
</evidence>
<dbReference type="PANTHER" id="PTHR43065:SF48">
    <property type="entry name" value="HISTIDINE KINASE"/>
    <property type="match status" value="1"/>
</dbReference>
<comment type="catalytic activity">
    <reaction evidence="1">
        <text>ATP + protein L-histidine = ADP + protein N-phospho-L-histidine.</text>
        <dbReference type="EC" id="2.7.13.3"/>
    </reaction>
</comment>
<dbReference type="InterPro" id="IPR036097">
    <property type="entry name" value="HisK_dim/P_sf"/>
</dbReference>
<reference evidence="6" key="1">
    <citation type="submission" date="2022-09" db="EMBL/GenBank/DDBJ databases">
        <authorList>
            <person name="Li Z.-J."/>
        </authorList>
    </citation>
    <scope>NUCLEOTIDE SEQUENCE</scope>
    <source>
        <strain evidence="6">TGB11</strain>
    </source>
</reference>
<dbReference type="Pfam" id="PF00027">
    <property type="entry name" value="cNMP_binding"/>
    <property type="match status" value="1"/>
</dbReference>
<proteinExistence type="predicted"/>
<dbReference type="InterPro" id="IPR014710">
    <property type="entry name" value="RmlC-like_jellyroll"/>
</dbReference>
<evidence type="ECO:0000313" key="7">
    <source>
        <dbReference type="Proteomes" id="UP001164748"/>
    </source>
</evidence>
<name>A0AA47KIW8_9GAMM</name>
<dbReference type="AlphaFoldDB" id="A0AA47KIW8"/>
<dbReference type="SUPFAM" id="SSF52172">
    <property type="entry name" value="CheY-like"/>
    <property type="match status" value="1"/>
</dbReference>
<feature type="domain" description="Histidine kinase" evidence="5">
    <location>
        <begin position="472"/>
        <end position="641"/>
    </location>
</feature>
<dbReference type="GO" id="GO:0005524">
    <property type="term" value="F:ATP binding"/>
    <property type="evidence" value="ECO:0007669"/>
    <property type="project" value="UniProtKB-KW"/>
</dbReference>
<dbReference type="InterPro" id="IPR005467">
    <property type="entry name" value="His_kinase_dom"/>
</dbReference>
<dbReference type="SUPFAM" id="SSF47384">
    <property type="entry name" value="Homodimeric domain of signal transducing histidine kinase"/>
    <property type="match status" value="1"/>
</dbReference>
<dbReference type="EC" id="2.7.13.3" evidence="2"/>
<dbReference type="CDD" id="cd00082">
    <property type="entry name" value="HisKA"/>
    <property type="match status" value="1"/>
</dbReference>
<protein>
    <recommendedName>
        <fullName evidence="2">histidine kinase</fullName>
        <ecNumber evidence="2">2.7.13.3</ecNumber>
    </recommendedName>
</protein>
<organism evidence="6 7">
    <name type="scientific">Salinivibrio kushneri</name>
    <dbReference type="NCBI Taxonomy" id="1908198"/>
    <lineage>
        <taxon>Bacteria</taxon>
        <taxon>Pseudomonadati</taxon>
        <taxon>Pseudomonadota</taxon>
        <taxon>Gammaproteobacteria</taxon>
        <taxon>Vibrionales</taxon>
        <taxon>Vibrionaceae</taxon>
        <taxon>Salinivibrio</taxon>
    </lineage>
</organism>
<evidence type="ECO:0000256" key="1">
    <source>
        <dbReference type="ARBA" id="ARBA00000085"/>
    </source>
</evidence>
<dbReference type="InterPro" id="IPR003594">
    <property type="entry name" value="HATPase_dom"/>
</dbReference>
<dbReference type="Gene3D" id="1.10.287.130">
    <property type="match status" value="1"/>
</dbReference>
<keyword evidence="6" id="KW-0067">ATP-binding</keyword>
<dbReference type="Gene3D" id="3.40.50.2300">
    <property type="match status" value="1"/>
</dbReference>
<dbReference type="SUPFAM" id="SSF55874">
    <property type="entry name" value="ATPase domain of HSP90 chaperone/DNA topoisomerase II/histidine kinase"/>
    <property type="match status" value="1"/>
</dbReference>
<dbReference type="PRINTS" id="PR00344">
    <property type="entry name" value="BCTRLSENSOR"/>
</dbReference>
<dbReference type="Gene3D" id="2.60.120.10">
    <property type="entry name" value="Jelly Rolls"/>
    <property type="match status" value="1"/>
</dbReference>
<dbReference type="CDD" id="cd00038">
    <property type="entry name" value="CAP_ED"/>
    <property type="match status" value="1"/>
</dbReference>
<dbReference type="SMART" id="SM00387">
    <property type="entry name" value="HATPase_c"/>
    <property type="match status" value="1"/>
</dbReference>
<dbReference type="EMBL" id="CP114588">
    <property type="protein sequence ID" value="WBA07721.1"/>
    <property type="molecule type" value="Genomic_DNA"/>
</dbReference>
<evidence type="ECO:0000313" key="6">
    <source>
        <dbReference type="EMBL" id="WBA07721.1"/>
    </source>
</evidence>
<dbReference type="InterPro" id="IPR004358">
    <property type="entry name" value="Sig_transdc_His_kin-like_C"/>
</dbReference>
<sequence length="651" mass="72950">MNPYVILCIDQDPFVVEQLSHDLAPFRDVFDLCSAETPDDAYAMLDDFEANEQQVALLICHNEPGDNRGIDLLVNVDNHSASQGARTVLLSDAPQYDIILQAVNEGRLNYCMHKPWRTEEMQRVAEKELTTYVLRYCQHDLLRYAEVLDHRTLLDAQVEREISQFQAQLLAPGETDKAAIADRVIAGLYAFFEGNDESRACRTYSANHVLTKENQDNAFLWFITDGDVGLYKTDDEGQEHHVSTLSSGSLIGSMSFVTGDVSFSTGRTLTRTQVIKIDHALFSKIMTSRSELLPLFIQYLLLHFNQRLKRSIDTEIQLQQTLASLDEANRQLLEKEKMALLGQLVAGVAHELNNPVSAILRNSDALAEALEEVAKTPLASASREQALALLQTNRESAPLSTATARTYTRTLSDVTGDKRIARDLVNIGLYQPENIKEWQQRLGEGFNHELTTWKQYARCGRLLRSNHVCAARIADLVKSLRTYARQDSEQRQRTRIIENIDDTLTLFEYRLKPHQLEKRYDWVPDIIAQPSALAQVWTNLIANALDAMPDPGTLTVTVKTLNDQASGTIEVSVSDTGIGMTPEQQEKMFALNYTTKREGHFGLGIGLTMCQTIIHEHGGDIQVHSQPAVGTTMTVTLPIELPASASKEPQL</sequence>
<dbReference type="Gene3D" id="3.30.565.10">
    <property type="entry name" value="Histidine kinase-like ATPase, C-terminal domain"/>
    <property type="match status" value="1"/>
</dbReference>
<evidence type="ECO:0000256" key="3">
    <source>
        <dbReference type="ARBA" id="ARBA00022553"/>
    </source>
</evidence>
<dbReference type="Proteomes" id="UP001164748">
    <property type="component" value="Chromosome"/>
</dbReference>
<feature type="domain" description="Cyclic nucleotide-binding" evidence="4">
    <location>
        <begin position="202"/>
        <end position="303"/>
    </location>
</feature>
<dbReference type="RefSeq" id="WP_269578335.1">
    <property type="nucleotide sequence ID" value="NZ_CP114588.1"/>
</dbReference>
<dbReference type="InterPro" id="IPR011006">
    <property type="entry name" value="CheY-like_superfamily"/>
</dbReference>
<evidence type="ECO:0000259" key="4">
    <source>
        <dbReference type="PROSITE" id="PS50042"/>
    </source>
</evidence>
<keyword evidence="3" id="KW-0597">Phosphoprotein</keyword>
<dbReference type="PROSITE" id="PS50109">
    <property type="entry name" value="HIS_KIN"/>
    <property type="match status" value="1"/>
</dbReference>
<dbReference type="InterPro" id="IPR000595">
    <property type="entry name" value="cNMP-bd_dom"/>
</dbReference>
<dbReference type="PROSITE" id="PS50042">
    <property type="entry name" value="CNMP_BINDING_3"/>
    <property type="match status" value="1"/>
</dbReference>
<keyword evidence="6" id="KW-0547">Nucleotide-binding</keyword>
<evidence type="ECO:0000259" key="5">
    <source>
        <dbReference type="PROSITE" id="PS50109"/>
    </source>
</evidence>
<dbReference type="InterPro" id="IPR018490">
    <property type="entry name" value="cNMP-bd_dom_sf"/>
</dbReference>
<gene>
    <name evidence="6" type="ORF">N8M53_07555</name>
</gene>
<dbReference type="InterPro" id="IPR036890">
    <property type="entry name" value="HATPase_C_sf"/>
</dbReference>
<dbReference type="InterPro" id="IPR003661">
    <property type="entry name" value="HisK_dim/P_dom"/>
</dbReference>
<dbReference type="GO" id="GO:0000155">
    <property type="term" value="F:phosphorelay sensor kinase activity"/>
    <property type="evidence" value="ECO:0007669"/>
    <property type="project" value="InterPro"/>
</dbReference>
<dbReference type="PANTHER" id="PTHR43065">
    <property type="entry name" value="SENSOR HISTIDINE KINASE"/>
    <property type="match status" value="1"/>
</dbReference>
<dbReference type="CDD" id="cd00075">
    <property type="entry name" value="HATPase"/>
    <property type="match status" value="1"/>
</dbReference>